<dbReference type="InterPro" id="IPR011234">
    <property type="entry name" value="Fumarylacetoacetase-like_C"/>
</dbReference>
<dbReference type="InterPro" id="IPR036663">
    <property type="entry name" value="Fumarylacetoacetase_C_sf"/>
</dbReference>
<dbReference type="PANTHER" id="PTHR11820:SF7">
    <property type="entry name" value="ACYLPYRUVASE FAHD1, MITOCHONDRIAL"/>
    <property type="match status" value="1"/>
</dbReference>
<dbReference type="OrthoDB" id="9805307at2"/>
<keyword evidence="4" id="KW-0378">Hydrolase</keyword>
<dbReference type="EMBL" id="PVNS01000020">
    <property type="protein sequence ID" value="PRO64277.1"/>
    <property type="molecule type" value="Genomic_DNA"/>
</dbReference>
<sequence>MHMDVRNIYCVGRNYKKHAEELGNDVPEEPLLFMKPTHSLRTEEKAVLPSGQGEVHYEAELVLHIGGMWEKGSRAEDLISGISTGLDLTLRELQQTLKEKGKPWLPAKGFLGSALTGPEQPLPEKELTSLSFSLEINGEEKQLGFTADMIFPIQYLVDTIGRTYGLGPGDVIFTGTPEGVGRIQSGDEAVLYLEGTETGRFTFT</sequence>
<evidence type="ECO:0000313" key="5">
    <source>
        <dbReference type="Proteomes" id="UP000243650"/>
    </source>
</evidence>
<name>A0A2P6MDC8_ALKUR</name>
<feature type="domain" description="Fumarylacetoacetase-like C-terminal" evidence="3">
    <location>
        <begin position="8"/>
        <end position="196"/>
    </location>
</feature>
<reference evidence="4 5" key="1">
    <citation type="submission" date="2018-03" db="EMBL/GenBank/DDBJ databases">
        <title>Bacillus urumqiensis sp. nov., a moderately haloalkaliphilic bacterium isolated from a salt lake.</title>
        <authorList>
            <person name="Zhao B."/>
            <person name="Liao Z."/>
        </authorList>
    </citation>
    <scope>NUCLEOTIDE SEQUENCE [LARGE SCALE GENOMIC DNA]</scope>
    <source>
        <strain evidence="4 5">BZ-SZ-XJ18</strain>
    </source>
</reference>
<dbReference type="GO" id="GO:0018773">
    <property type="term" value="F:acetylpyruvate hydrolase activity"/>
    <property type="evidence" value="ECO:0007669"/>
    <property type="project" value="TreeGrafter"/>
</dbReference>
<dbReference type="SUPFAM" id="SSF56529">
    <property type="entry name" value="FAH"/>
    <property type="match status" value="1"/>
</dbReference>
<keyword evidence="2" id="KW-0479">Metal-binding</keyword>
<proteinExistence type="inferred from homology"/>
<dbReference type="AlphaFoldDB" id="A0A2P6MDC8"/>
<dbReference type="Pfam" id="PF01557">
    <property type="entry name" value="FAA_hydrolase"/>
    <property type="match status" value="1"/>
</dbReference>
<evidence type="ECO:0000313" key="4">
    <source>
        <dbReference type="EMBL" id="PRO64277.1"/>
    </source>
</evidence>
<organism evidence="4 5">
    <name type="scientific">Alkalicoccus urumqiensis</name>
    <name type="common">Bacillus urumqiensis</name>
    <dbReference type="NCBI Taxonomy" id="1548213"/>
    <lineage>
        <taxon>Bacteria</taxon>
        <taxon>Bacillati</taxon>
        <taxon>Bacillota</taxon>
        <taxon>Bacilli</taxon>
        <taxon>Bacillales</taxon>
        <taxon>Bacillaceae</taxon>
        <taxon>Alkalicoccus</taxon>
    </lineage>
</organism>
<protein>
    <submittedName>
        <fullName evidence="4">Fumarylacetoacetate hydrolase</fullName>
    </submittedName>
</protein>
<evidence type="ECO:0000259" key="3">
    <source>
        <dbReference type="Pfam" id="PF01557"/>
    </source>
</evidence>
<dbReference type="GO" id="GO:0046872">
    <property type="term" value="F:metal ion binding"/>
    <property type="evidence" value="ECO:0007669"/>
    <property type="project" value="UniProtKB-KW"/>
</dbReference>
<comment type="caution">
    <text evidence="4">The sequence shown here is derived from an EMBL/GenBank/DDBJ whole genome shotgun (WGS) entry which is preliminary data.</text>
</comment>
<keyword evidence="5" id="KW-1185">Reference proteome</keyword>
<dbReference type="Proteomes" id="UP000243650">
    <property type="component" value="Unassembled WGS sequence"/>
</dbReference>
<evidence type="ECO:0000256" key="1">
    <source>
        <dbReference type="ARBA" id="ARBA00010211"/>
    </source>
</evidence>
<evidence type="ECO:0000256" key="2">
    <source>
        <dbReference type="ARBA" id="ARBA00022723"/>
    </source>
</evidence>
<dbReference type="PANTHER" id="PTHR11820">
    <property type="entry name" value="ACYLPYRUVASE"/>
    <property type="match status" value="1"/>
</dbReference>
<dbReference type="Gene3D" id="3.90.850.10">
    <property type="entry name" value="Fumarylacetoacetase-like, C-terminal domain"/>
    <property type="match status" value="1"/>
</dbReference>
<accession>A0A2P6MDC8</accession>
<comment type="similarity">
    <text evidence="1">Belongs to the FAH family.</text>
</comment>
<gene>
    <name evidence="4" type="ORF">C6I21_15510</name>
</gene>